<dbReference type="RefSeq" id="WP_074605991.1">
    <property type="nucleotide sequence ID" value="NZ_FNGY01000003.1"/>
</dbReference>
<sequence>MMTKVESLQKQYKELIFLEDSDDGIFEFKDELLSSDDDDVLEFHFKILEDKNDEYLKRDLFAFFSDRKDKVKVDEFLYEKYKKGIDNIELRADVIQILGHLRGKHAKEVALENIAIRKGDLRYRSIIVLGWVGSKTDLKVLNERLLTDPDPQLRGYAATAMRQIWFNHPKTKEDILKYIKEAIEKETAPEALEGMIITAQDLLKKKLGLKESKYGDVTGDMEEAKIKTIEALKSY</sequence>
<dbReference type="InterPro" id="IPR011989">
    <property type="entry name" value="ARM-like"/>
</dbReference>
<dbReference type="InterPro" id="IPR016024">
    <property type="entry name" value="ARM-type_fold"/>
</dbReference>
<gene>
    <name evidence="1" type="ORF">SAMN05421820_103341</name>
</gene>
<dbReference type="Pfam" id="PF13646">
    <property type="entry name" value="HEAT_2"/>
    <property type="match status" value="1"/>
</dbReference>
<dbReference type="EMBL" id="FNGY01000003">
    <property type="protein sequence ID" value="SDM26130.1"/>
    <property type="molecule type" value="Genomic_DNA"/>
</dbReference>
<evidence type="ECO:0000313" key="2">
    <source>
        <dbReference type="Proteomes" id="UP000183200"/>
    </source>
</evidence>
<organism evidence="1 2">
    <name type="scientific">Pedobacter steynii</name>
    <dbReference type="NCBI Taxonomy" id="430522"/>
    <lineage>
        <taxon>Bacteria</taxon>
        <taxon>Pseudomonadati</taxon>
        <taxon>Bacteroidota</taxon>
        <taxon>Sphingobacteriia</taxon>
        <taxon>Sphingobacteriales</taxon>
        <taxon>Sphingobacteriaceae</taxon>
        <taxon>Pedobacter</taxon>
    </lineage>
</organism>
<evidence type="ECO:0000313" key="1">
    <source>
        <dbReference type="EMBL" id="SDM26130.1"/>
    </source>
</evidence>
<name>A0A1G9RSS6_9SPHI</name>
<dbReference type="Proteomes" id="UP000183200">
    <property type="component" value="Unassembled WGS sequence"/>
</dbReference>
<dbReference type="SUPFAM" id="SSF48371">
    <property type="entry name" value="ARM repeat"/>
    <property type="match status" value="1"/>
</dbReference>
<protein>
    <recommendedName>
        <fullName evidence="3">HEAT repeat-containing protein</fullName>
    </recommendedName>
</protein>
<keyword evidence="2" id="KW-1185">Reference proteome</keyword>
<dbReference type="Gene3D" id="1.25.10.10">
    <property type="entry name" value="Leucine-rich Repeat Variant"/>
    <property type="match status" value="1"/>
</dbReference>
<reference evidence="2" key="1">
    <citation type="submission" date="2016-10" db="EMBL/GenBank/DDBJ databases">
        <authorList>
            <person name="Varghese N."/>
            <person name="Submissions S."/>
        </authorList>
    </citation>
    <scope>NUCLEOTIDE SEQUENCE [LARGE SCALE GENOMIC DNA]</scope>
    <source>
        <strain evidence="2">DSM 19110</strain>
    </source>
</reference>
<evidence type="ECO:0008006" key="3">
    <source>
        <dbReference type="Google" id="ProtNLM"/>
    </source>
</evidence>
<dbReference type="OrthoDB" id="8847851at2"/>
<dbReference type="AlphaFoldDB" id="A0A1G9RSS6"/>
<proteinExistence type="predicted"/>
<accession>A0A1G9RSS6</accession>